<dbReference type="Pfam" id="PF21096">
    <property type="entry name" value="RecA_C"/>
    <property type="match status" value="1"/>
</dbReference>
<dbReference type="GO" id="GO:0005524">
    <property type="term" value="F:ATP binding"/>
    <property type="evidence" value="ECO:0007669"/>
    <property type="project" value="UniProtKB-KW"/>
</dbReference>
<keyword evidence="4" id="KW-0238">DNA-binding</keyword>
<dbReference type="PROSITE" id="PS50162">
    <property type="entry name" value="RECA_2"/>
    <property type="match status" value="1"/>
</dbReference>
<dbReference type="EMBL" id="FAXC01000422">
    <property type="protein sequence ID" value="CUV10485.1"/>
    <property type="molecule type" value="Genomic_DNA"/>
</dbReference>
<dbReference type="PROSITE" id="PS00321">
    <property type="entry name" value="RECA_1"/>
    <property type="match status" value="1"/>
</dbReference>
<dbReference type="InterPro" id="IPR020587">
    <property type="entry name" value="RecA_monomer-monomer_interface"/>
</dbReference>
<dbReference type="GO" id="GO:0006281">
    <property type="term" value="P:DNA repair"/>
    <property type="evidence" value="ECO:0007669"/>
    <property type="project" value="InterPro"/>
</dbReference>
<dbReference type="PANTHER" id="PTHR45900:SF1">
    <property type="entry name" value="MITOCHONDRIAL DNA REPAIR PROTEIN RECA HOMOLOG-RELATED"/>
    <property type="match status" value="1"/>
</dbReference>
<evidence type="ECO:0000313" key="8">
    <source>
        <dbReference type="EMBL" id="CUV10485.1"/>
    </source>
</evidence>
<dbReference type="PRINTS" id="PR00142">
    <property type="entry name" value="RECA"/>
</dbReference>
<dbReference type="HAMAP" id="MF_00268">
    <property type="entry name" value="RecA"/>
    <property type="match status" value="1"/>
</dbReference>
<dbReference type="CDD" id="cd00983">
    <property type="entry name" value="RecA"/>
    <property type="match status" value="1"/>
</dbReference>
<organism evidence="8">
    <name type="scientific">hydrothermal vent metagenome</name>
    <dbReference type="NCBI Taxonomy" id="652676"/>
    <lineage>
        <taxon>unclassified sequences</taxon>
        <taxon>metagenomes</taxon>
        <taxon>ecological metagenomes</taxon>
    </lineage>
</organism>
<evidence type="ECO:0000256" key="1">
    <source>
        <dbReference type="ARBA" id="ARBA00009391"/>
    </source>
</evidence>
<dbReference type="GO" id="GO:0005829">
    <property type="term" value="C:cytosol"/>
    <property type="evidence" value="ECO:0007669"/>
    <property type="project" value="TreeGrafter"/>
</dbReference>
<dbReference type="InterPro" id="IPR023400">
    <property type="entry name" value="RecA_C_sf"/>
</dbReference>
<dbReference type="Gene3D" id="3.40.50.300">
    <property type="entry name" value="P-loop containing nucleotide triphosphate hydrolases"/>
    <property type="match status" value="1"/>
</dbReference>
<dbReference type="SMART" id="SM00382">
    <property type="entry name" value="AAA"/>
    <property type="match status" value="1"/>
</dbReference>
<dbReference type="GO" id="GO:0006310">
    <property type="term" value="P:DNA recombination"/>
    <property type="evidence" value="ECO:0007669"/>
    <property type="project" value="UniProtKB-KW"/>
</dbReference>
<dbReference type="AlphaFoldDB" id="A0A160VI83"/>
<dbReference type="InterPro" id="IPR049428">
    <property type="entry name" value="RecA-like_N"/>
</dbReference>
<gene>
    <name evidence="8" type="ORF">MGWOODY_Mmi981</name>
</gene>
<proteinExistence type="inferred from homology"/>
<dbReference type="InterPro" id="IPR020588">
    <property type="entry name" value="RecA_ATP-bd"/>
</dbReference>
<accession>A0A160VI83</accession>
<dbReference type="PROSITE" id="PS50163">
    <property type="entry name" value="RECA_3"/>
    <property type="match status" value="1"/>
</dbReference>
<dbReference type="SUPFAM" id="SSF52540">
    <property type="entry name" value="P-loop containing nucleoside triphosphate hydrolases"/>
    <property type="match status" value="1"/>
</dbReference>
<dbReference type="PANTHER" id="PTHR45900">
    <property type="entry name" value="RECA"/>
    <property type="match status" value="1"/>
</dbReference>
<dbReference type="InterPro" id="IPR013765">
    <property type="entry name" value="DNA_recomb/repair_RecA"/>
</dbReference>
<evidence type="ECO:0000256" key="4">
    <source>
        <dbReference type="ARBA" id="ARBA00023125"/>
    </source>
</evidence>
<dbReference type="Pfam" id="PF00154">
    <property type="entry name" value="RecA_N"/>
    <property type="match status" value="1"/>
</dbReference>
<name>A0A160VI83_9ZZZZ</name>
<sequence>MAATSKKEKALDLAITQIDRQFGKGSIMRLGSDRPNIGENIISTGCLSLDVALGVGGVPRGRIVEIYGPESGGKTTLALHIVAEAQKNSGYAAFIDVEHALDPEYAKVLGVNTEDLLVSQPDTGEQALEITETLVRSGALDVIVLDSVAALVPKAELDGEMGDSHMGLQARLMSQALRKLTGTVSRSNTCVIFINQIREKIGVMFGNPETTPGGRALKFYSSQRLEIRRITTIKNGTDPVGNRVRVKVVKNKVAPPFKMAEFDIMYGQGISYIGDVLDLAVTGDIVQKMGAWYAYKDEKIGQGRENTKAFLEENHDLLSDIVKQVKGFMGISFAEDGKA</sequence>
<evidence type="ECO:0000256" key="2">
    <source>
        <dbReference type="ARBA" id="ARBA00022741"/>
    </source>
</evidence>
<reference evidence="8" key="1">
    <citation type="submission" date="2015-10" db="EMBL/GenBank/DDBJ databases">
        <authorList>
            <person name="Gilbert D.G."/>
        </authorList>
    </citation>
    <scope>NUCLEOTIDE SEQUENCE</scope>
</reference>
<comment type="similarity">
    <text evidence="1">Belongs to the RecA family.</text>
</comment>
<dbReference type="SUPFAM" id="SSF54752">
    <property type="entry name" value="RecA protein, C-terminal domain"/>
    <property type="match status" value="1"/>
</dbReference>
<dbReference type="NCBIfam" id="TIGR02012">
    <property type="entry name" value="tigrfam_recA"/>
    <property type="match status" value="1"/>
</dbReference>
<keyword evidence="3" id="KW-0067">ATP-binding</keyword>
<dbReference type="InterPro" id="IPR003593">
    <property type="entry name" value="AAA+_ATPase"/>
</dbReference>
<evidence type="ECO:0000256" key="5">
    <source>
        <dbReference type="ARBA" id="ARBA00023172"/>
    </source>
</evidence>
<feature type="domain" description="RecA family profile 2" evidence="7">
    <location>
        <begin position="202"/>
        <end position="275"/>
    </location>
</feature>
<dbReference type="FunFam" id="3.40.50.300:FF:000087">
    <property type="entry name" value="Recombinase RecA"/>
    <property type="match status" value="1"/>
</dbReference>
<keyword evidence="2" id="KW-0547">Nucleotide-binding</keyword>
<dbReference type="GO" id="GO:0140664">
    <property type="term" value="F:ATP-dependent DNA damage sensor activity"/>
    <property type="evidence" value="ECO:0007669"/>
    <property type="project" value="InterPro"/>
</dbReference>
<dbReference type="InterPro" id="IPR049261">
    <property type="entry name" value="RecA-like_C"/>
</dbReference>
<evidence type="ECO:0000256" key="3">
    <source>
        <dbReference type="ARBA" id="ARBA00022840"/>
    </source>
</evidence>
<dbReference type="GO" id="GO:0003697">
    <property type="term" value="F:single-stranded DNA binding"/>
    <property type="evidence" value="ECO:0007669"/>
    <property type="project" value="InterPro"/>
</dbReference>
<protein>
    <submittedName>
        <fullName evidence="8">RecA protein</fullName>
    </submittedName>
</protein>
<dbReference type="InterPro" id="IPR027417">
    <property type="entry name" value="P-loop_NTPase"/>
</dbReference>
<evidence type="ECO:0000259" key="7">
    <source>
        <dbReference type="PROSITE" id="PS50163"/>
    </source>
</evidence>
<evidence type="ECO:0000259" key="6">
    <source>
        <dbReference type="PROSITE" id="PS50162"/>
    </source>
</evidence>
<feature type="domain" description="RecA family profile 1" evidence="6">
    <location>
        <begin position="38"/>
        <end position="197"/>
    </location>
</feature>
<dbReference type="InterPro" id="IPR020584">
    <property type="entry name" value="DNA_recomb/repair_RecA_CS"/>
</dbReference>
<keyword evidence="5" id="KW-0233">DNA recombination</keyword>